<sequence length="298" mass="32225">MPSLVEVAGLHARTRRRFAQVAAGEAARLWSQVDGDRIAASWLSLLPRLLVLLTGAQTAAAARADSYLDEVLDAQDIAPRAVGRVSAAALAGVASDGRDLADLLYQPAVRTLVGIQRGATVDQALAGGGAGLDMLVRTQVADAGRVADQVAMTARPQATGYVRMLVGVSCDRCALLAGRRYEWSAGFERHPRCDCVHIPAREDSADDLRTDPRRYFDSLSVAEQDRLFTVAGAEAIRAGADIAQVVNARRGVYTAGGRQYTRTNAGKRPRLMPEEILRQADGDREEAVRLLRLHRFLR</sequence>
<dbReference type="EMBL" id="PYAG01000041">
    <property type="protein sequence ID" value="RAO26482.1"/>
    <property type="molecule type" value="Genomic_DNA"/>
</dbReference>
<dbReference type="AlphaFoldDB" id="A0A328NF99"/>
<gene>
    <name evidence="1" type="ORF">PSN13_06510</name>
</gene>
<organism evidence="1 2">
    <name type="scientific">Micromonospora saelicesensis</name>
    <dbReference type="NCBI Taxonomy" id="285676"/>
    <lineage>
        <taxon>Bacteria</taxon>
        <taxon>Bacillati</taxon>
        <taxon>Actinomycetota</taxon>
        <taxon>Actinomycetes</taxon>
        <taxon>Micromonosporales</taxon>
        <taxon>Micromonosporaceae</taxon>
        <taxon>Micromonospora</taxon>
    </lineage>
</organism>
<reference evidence="1 2" key="1">
    <citation type="submission" date="2018-03" db="EMBL/GenBank/DDBJ databases">
        <title>Defining the species Micromonospora saelicesensis and Micromonospora noduli under the framework of genomics.</title>
        <authorList>
            <person name="Riesco R."/>
            <person name="Trujillo M.E."/>
        </authorList>
    </citation>
    <scope>NUCLEOTIDE SEQUENCE [LARGE SCALE GENOMIC DNA]</scope>
    <source>
        <strain evidence="1 2">PSN13</strain>
    </source>
</reference>
<protein>
    <recommendedName>
        <fullName evidence="3">Phage Mu protein F like protein</fullName>
    </recommendedName>
</protein>
<comment type="caution">
    <text evidence="1">The sequence shown here is derived from an EMBL/GenBank/DDBJ whole genome shotgun (WGS) entry which is preliminary data.</text>
</comment>
<evidence type="ECO:0000313" key="2">
    <source>
        <dbReference type="Proteomes" id="UP000249419"/>
    </source>
</evidence>
<evidence type="ECO:0008006" key="3">
    <source>
        <dbReference type="Google" id="ProtNLM"/>
    </source>
</evidence>
<name>A0A328NF99_9ACTN</name>
<proteinExistence type="predicted"/>
<evidence type="ECO:0000313" key="1">
    <source>
        <dbReference type="EMBL" id="RAO26482.1"/>
    </source>
</evidence>
<dbReference type="RefSeq" id="WP_146766419.1">
    <property type="nucleotide sequence ID" value="NZ_PYAG01000041.1"/>
</dbReference>
<dbReference type="Proteomes" id="UP000249419">
    <property type="component" value="Unassembled WGS sequence"/>
</dbReference>
<dbReference type="Pfam" id="PF25310">
    <property type="entry name" value="VG15"/>
    <property type="match status" value="1"/>
</dbReference>
<accession>A0A328NF99</accession>
<dbReference type="InterPro" id="IPR057369">
    <property type="entry name" value="VG15"/>
</dbReference>